<reference evidence="2" key="2">
    <citation type="submission" date="2015-06" db="UniProtKB">
        <authorList>
            <consortium name="EnsemblProtists"/>
        </authorList>
    </citation>
    <scope>IDENTIFICATION</scope>
    <source>
        <strain evidence="2">Emoy2</strain>
    </source>
</reference>
<feature type="region of interest" description="Disordered" evidence="1">
    <location>
        <begin position="92"/>
        <end position="114"/>
    </location>
</feature>
<protein>
    <submittedName>
        <fullName evidence="2">Uncharacterized protein</fullName>
    </submittedName>
</protein>
<name>M4C0U8_HYAAE</name>
<accession>M4C0U8</accession>
<dbReference type="InParanoid" id="M4C0U8"/>
<dbReference type="VEuPathDB" id="FungiDB:HpaG812640"/>
<organism evidence="2 3">
    <name type="scientific">Hyaloperonospora arabidopsidis (strain Emoy2)</name>
    <name type="common">Downy mildew agent</name>
    <name type="synonym">Peronospora arabidopsidis</name>
    <dbReference type="NCBI Taxonomy" id="559515"/>
    <lineage>
        <taxon>Eukaryota</taxon>
        <taxon>Sar</taxon>
        <taxon>Stramenopiles</taxon>
        <taxon>Oomycota</taxon>
        <taxon>Peronosporomycetes</taxon>
        <taxon>Peronosporales</taxon>
        <taxon>Peronosporaceae</taxon>
        <taxon>Hyaloperonospora</taxon>
    </lineage>
</organism>
<sequence length="114" mass="13041">MPTVLVVDLQAEATVELVVKASQYLKNALDHANHLWARWNLPRQHRVILKRFLEAEGKNEVDTMMTSFTEKAITSTIDALERVDDPKIQAVAKRMQSKQSKQSKQIELQKDADI</sequence>
<evidence type="ECO:0000313" key="3">
    <source>
        <dbReference type="Proteomes" id="UP000011713"/>
    </source>
</evidence>
<keyword evidence="3" id="KW-1185">Reference proteome</keyword>
<dbReference type="AlphaFoldDB" id="M4C0U8"/>
<proteinExistence type="predicted"/>
<reference evidence="3" key="1">
    <citation type="journal article" date="2010" name="Science">
        <title>Signatures of adaptation to obligate biotrophy in the Hyaloperonospora arabidopsidis genome.</title>
        <authorList>
            <person name="Baxter L."/>
            <person name="Tripathy S."/>
            <person name="Ishaque N."/>
            <person name="Boot N."/>
            <person name="Cabral A."/>
            <person name="Kemen E."/>
            <person name="Thines M."/>
            <person name="Ah-Fong A."/>
            <person name="Anderson R."/>
            <person name="Badejoko W."/>
            <person name="Bittner-Eddy P."/>
            <person name="Boore J.L."/>
            <person name="Chibucos M.C."/>
            <person name="Coates M."/>
            <person name="Dehal P."/>
            <person name="Delehaunty K."/>
            <person name="Dong S."/>
            <person name="Downton P."/>
            <person name="Dumas B."/>
            <person name="Fabro G."/>
            <person name="Fronick C."/>
            <person name="Fuerstenberg S.I."/>
            <person name="Fulton L."/>
            <person name="Gaulin E."/>
            <person name="Govers F."/>
            <person name="Hughes L."/>
            <person name="Humphray S."/>
            <person name="Jiang R.H."/>
            <person name="Judelson H."/>
            <person name="Kamoun S."/>
            <person name="Kyung K."/>
            <person name="Meijer H."/>
            <person name="Minx P."/>
            <person name="Morris P."/>
            <person name="Nelson J."/>
            <person name="Phuntumart V."/>
            <person name="Qutob D."/>
            <person name="Rehmany A."/>
            <person name="Rougon-Cardoso A."/>
            <person name="Ryden P."/>
            <person name="Torto-Alalibo T."/>
            <person name="Studholme D."/>
            <person name="Wang Y."/>
            <person name="Win J."/>
            <person name="Wood J."/>
            <person name="Clifton S.W."/>
            <person name="Rogers J."/>
            <person name="Van den Ackerveken G."/>
            <person name="Jones J.D."/>
            <person name="McDowell J.M."/>
            <person name="Beynon J."/>
            <person name="Tyler B.M."/>
        </authorList>
    </citation>
    <scope>NUCLEOTIDE SEQUENCE [LARGE SCALE GENOMIC DNA]</scope>
    <source>
        <strain evidence="3">Emoy2</strain>
    </source>
</reference>
<dbReference type="Proteomes" id="UP000011713">
    <property type="component" value="Unassembled WGS sequence"/>
</dbReference>
<dbReference type="EMBL" id="JH598084">
    <property type="status" value="NOT_ANNOTATED_CDS"/>
    <property type="molecule type" value="Genomic_DNA"/>
</dbReference>
<evidence type="ECO:0000256" key="1">
    <source>
        <dbReference type="SAM" id="MobiDB-lite"/>
    </source>
</evidence>
<dbReference type="EnsemblProtists" id="HpaT812640">
    <property type="protein sequence ID" value="HpaP812640"/>
    <property type="gene ID" value="HpaG812640"/>
</dbReference>
<dbReference type="HOGENOM" id="CLU_2125841_0_0_1"/>
<evidence type="ECO:0000313" key="2">
    <source>
        <dbReference type="EnsemblProtists" id="HpaP812640"/>
    </source>
</evidence>